<accession>A0ABX2P5W3</accession>
<dbReference type="InterPro" id="IPR008535">
    <property type="entry name" value="DUF817"/>
</dbReference>
<feature type="transmembrane region" description="Helical" evidence="1">
    <location>
        <begin position="36"/>
        <end position="57"/>
    </location>
</feature>
<keyword evidence="1" id="KW-0812">Transmembrane</keyword>
<reference evidence="2 3" key="1">
    <citation type="submission" date="2020-06" db="EMBL/GenBank/DDBJ databases">
        <title>Synonyms of Asaia species.</title>
        <authorList>
            <person name="Sombolestani A."/>
        </authorList>
    </citation>
    <scope>NUCLEOTIDE SEQUENCE [LARGE SCALE GENOMIC DNA]</scope>
    <source>
        <strain evidence="2 3">LMG 27047</strain>
    </source>
</reference>
<feature type="transmembrane region" description="Helical" evidence="1">
    <location>
        <begin position="186"/>
        <end position="206"/>
    </location>
</feature>
<feature type="transmembrane region" description="Helical" evidence="1">
    <location>
        <begin position="157"/>
        <end position="174"/>
    </location>
</feature>
<dbReference type="PIRSF" id="PIRSF009141">
    <property type="entry name" value="UCP009141"/>
    <property type="match status" value="1"/>
</dbReference>
<name>A0ABX2P5W3_9PROT</name>
<protein>
    <submittedName>
        <fullName evidence="2">DUF817 domain-containing protein</fullName>
    </submittedName>
</protein>
<evidence type="ECO:0000313" key="3">
    <source>
        <dbReference type="Proteomes" id="UP001516351"/>
    </source>
</evidence>
<feature type="transmembrane region" description="Helical" evidence="1">
    <location>
        <begin position="131"/>
        <end position="151"/>
    </location>
</feature>
<organism evidence="2 3">
    <name type="scientific">Asaia spathodeae</name>
    <dbReference type="NCBI Taxonomy" id="657016"/>
    <lineage>
        <taxon>Bacteria</taxon>
        <taxon>Pseudomonadati</taxon>
        <taxon>Pseudomonadota</taxon>
        <taxon>Alphaproteobacteria</taxon>
        <taxon>Acetobacterales</taxon>
        <taxon>Acetobacteraceae</taxon>
        <taxon>Asaia</taxon>
    </lineage>
</organism>
<dbReference type="Pfam" id="PF05675">
    <property type="entry name" value="DUF817"/>
    <property type="match status" value="1"/>
</dbReference>
<keyword evidence="1" id="KW-1133">Transmembrane helix</keyword>
<evidence type="ECO:0000313" key="2">
    <source>
        <dbReference type="EMBL" id="NVN47333.1"/>
    </source>
</evidence>
<keyword evidence="3" id="KW-1185">Reference proteome</keyword>
<comment type="caution">
    <text evidence="2">The sequence shown here is derived from an EMBL/GenBank/DDBJ whole genome shotgun (WGS) entry which is preliminary data.</text>
</comment>
<dbReference type="EMBL" id="JABXXV010000006">
    <property type="protein sequence ID" value="NVN47333.1"/>
    <property type="molecule type" value="Genomic_DNA"/>
</dbReference>
<feature type="transmembrane region" description="Helical" evidence="1">
    <location>
        <begin position="100"/>
        <end position="119"/>
    </location>
</feature>
<feature type="transmembrane region" description="Helical" evidence="1">
    <location>
        <begin position="12"/>
        <end position="30"/>
    </location>
</feature>
<feature type="transmembrane region" description="Helical" evidence="1">
    <location>
        <begin position="64"/>
        <end position="80"/>
    </location>
</feature>
<gene>
    <name evidence="2" type="ORF">HW542_10995</name>
</gene>
<keyword evidence="1" id="KW-0472">Membrane</keyword>
<feature type="transmembrane region" description="Helical" evidence="1">
    <location>
        <begin position="226"/>
        <end position="244"/>
    </location>
</feature>
<dbReference type="Proteomes" id="UP001516351">
    <property type="component" value="Unassembled WGS sequence"/>
</dbReference>
<evidence type="ECO:0000256" key="1">
    <source>
        <dbReference type="SAM" id="Phobius"/>
    </source>
</evidence>
<sequence length="254" mass="29420">MFVLFVLKQGWACLFGGLLLGAILASHYLWSPDWPIYRYDALFIFALVTQALFLLCGLETRQEAMIILVFHLTGTAMEWFKVSAGSWAYPEPGFFKLMHVPLFSGFMYASVGSYMARVIRVFDMSFVPYPRFALSLTLALAIYANFFTHHFLPDLRWGLVLATLVLYGRCWIRYRIVGAHFWRMRLPLAAFFSSIALWVAENIGTFTGTWLYAHRHFTWVVHPQKLVSWYLLLYVAFITVTLLLRPDRATTDRA</sequence>
<proteinExistence type="predicted"/>